<dbReference type="GeneID" id="20658321"/>
<evidence type="ECO:0000313" key="3">
    <source>
        <dbReference type="Proteomes" id="UP000002640"/>
    </source>
</evidence>
<reference evidence="2 3" key="1">
    <citation type="journal article" date="2006" name="Science">
        <title>Phytophthora genome sequences uncover evolutionary origins and mechanisms of pathogenesis.</title>
        <authorList>
            <person name="Tyler B.M."/>
            <person name="Tripathy S."/>
            <person name="Zhang X."/>
            <person name="Dehal P."/>
            <person name="Jiang R.H."/>
            <person name="Aerts A."/>
            <person name="Arredondo F.D."/>
            <person name="Baxter L."/>
            <person name="Bensasson D."/>
            <person name="Beynon J.L."/>
            <person name="Chapman J."/>
            <person name="Damasceno C.M."/>
            <person name="Dorrance A.E."/>
            <person name="Dou D."/>
            <person name="Dickerman A.W."/>
            <person name="Dubchak I.L."/>
            <person name="Garbelotto M."/>
            <person name="Gijzen M."/>
            <person name="Gordon S.G."/>
            <person name="Govers F."/>
            <person name="Grunwald N.J."/>
            <person name="Huang W."/>
            <person name="Ivors K.L."/>
            <person name="Jones R.W."/>
            <person name="Kamoun S."/>
            <person name="Krampis K."/>
            <person name="Lamour K.H."/>
            <person name="Lee M.K."/>
            <person name="McDonald W.H."/>
            <person name="Medina M."/>
            <person name="Meijer H.J."/>
            <person name="Nordberg E.K."/>
            <person name="Maclean D.J."/>
            <person name="Ospina-Giraldo M.D."/>
            <person name="Morris P.F."/>
            <person name="Phuntumart V."/>
            <person name="Putnam N.H."/>
            <person name="Rash S."/>
            <person name="Rose J.K."/>
            <person name="Sakihama Y."/>
            <person name="Salamov A.A."/>
            <person name="Savidor A."/>
            <person name="Scheuring C.F."/>
            <person name="Smith B.M."/>
            <person name="Sobral B.W."/>
            <person name="Terry A."/>
            <person name="Torto-Alalibo T.A."/>
            <person name="Win J."/>
            <person name="Xu Z."/>
            <person name="Zhang H."/>
            <person name="Grigoriev I.V."/>
            <person name="Rokhsar D.S."/>
            <person name="Boore J.L."/>
        </authorList>
    </citation>
    <scope>NUCLEOTIDE SEQUENCE [LARGE SCALE GENOMIC DNA]</scope>
    <source>
        <strain evidence="2 3">P6497</strain>
    </source>
</reference>
<feature type="transmembrane region" description="Helical" evidence="1">
    <location>
        <begin position="109"/>
        <end position="128"/>
    </location>
</feature>
<dbReference type="InParanoid" id="G4ZGV5"/>
<feature type="transmembrane region" description="Helical" evidence="1">
    <location>
        <begin position="234"/>
        <end position="256"/>
    </location>
</feature>
<proteinExistence type="predicted"/>
<dbReference type="AlphaFoldDB" id="G4ZGV5"/>
<organism evidence="2 3">
    <name type="scientific">Phytophthora sojae (strain P6497)</name>
    <name type="common">Soybean stem and root rot agent</name>
    <name type="synonym">Phytophthora megasperma f. sp. glycines</name>
    <dbReference type="NCBI Taxonomy" id="1094619"/>
    <lineage>
        <taxon>Eukaryota</taxon>
        <taxon>Sar</taxon>
        <taxon>Stramenopiles</taxon>
        <taxon>Oomycota</taxon>
        <taxon>Peronosporomycetes</taxon>
        <taxon>Peronosporales</taxon>
        <taxon>Peronosporaceae</taxon>
        <taxon>Phytophthora</taxon>
    </lineage>
</organism>
<keyword evidence="1" id="KW-1133">Transmembrane helix</keyword>
<keyword evidence="1" id="KW-0812">Transmembrane</keyword>
<feature type="transmembrane region" description="Helical" evidence="1">
    <location>
        <begin position="140"/>
        <end position="161"/>
    </location>
</feature>
<dbReference type="RefSeq" id="XP_009527079.1">
    <property type="nucleotide sequence ID" value="XM_009528784.1"/>
</dbReference>
<evidence type="ECO:0008006" key="4">
    <source>
        <dbReference type="Google" id="ProtNLM"/>
    </source>
</evidence>
<evidence type="ECO:0000256" key="1">
    <source>
        <dbReference type="SAM" id="Phobius"/>
    </source>
</evidence>
<keyword evidence="3" id="KW-1185">Reference proteome</keyword>
<feature type="non-terminal residue" evidence="2">
    <location>
        <position position="274"/>
    </location>
</feature>
<feature type="transmembrane region" description="Helical" evidence="1">
    <location>
        <begin position="205"/>
        <end position="222"/>
    </location>
</feature>
<feature type="transmembrane region" description="Helical" evidence="1">
    <location>
        <begin position="34"/>
        <end position="55"/>
    </location>
</feature>
<name>G4ZGV5_PHYSP</name>
<feature type="transmembrane region" description="Helical" evidence="1">
    <location>
        <begin position="173"/>
        <end position="193"/>
    </location>
</feature>
<dbReference type="Proteomes" id="UP000002640">
    <property type="component" value="Unassembled WGS sequence"/>
</dbReference>
<sequence length="274" mass="30471">MISRTWDRSQIGRRSEYSIERLLAFRDYYERTSILRAFMVCALTPIPALLVALSIDCIPLKVPSDGWRANYAAWVRLFVMMAAISLVMIEQIRDVIVRGTISNAGAVKVALGTASCYVAVSTGVAAAWRFPIPFGLVLMVWPYVIIFSSWTVLVIGPRLLLQSSLLRQQIKAQLLTVATQGVVAVAYPLFSAVFNRLSDAPDQQALFVMVLPTLKFVLKQMIARVSTHLHERVGSLIVFTVDVFNVIYVSVCMQTAQSVLTTILLMASDVFHIL</sequence>
<dbReference type="KEGG" id="psoj:PHYSODRAFT_504192"/>
<dbReference type="EMBL" id="JH159154">
    <property type="protein sequence ID" value="EGZ18021.1"/>
    <property type="molecule type" value="Genomic_DNA"/>
</dbReference>
<evidence type="ECO:0000313" key="2">
    <source>
        <dbReference type="EMBL" id="EGZ18021.1"/>
    </source>
</evidence>
<protein>
    <recommendedName>
        <fullName evidence="4">Transmembrane protein</fullName>
    </recommendedName>
</protein>
<keyword evidence="1" id="KW-0472">Membrane</keyword>
<feature type="transmembrane region" description="Helical" evidence="1">
    <location>
        <begin position="71"/>
        <end position="89"/>
    </location>
</feature>
<gene>
    <name evidence="2" type="ORF">PHYSODRAFT_504192</name>
</gene>
<accession>G4ZGV5</accession>